<evidence type="ECO:0000259" key="1">
    <source>
        <dbReference type="Pfam" id="PF07727"/>
    </source>
</evidence>
<comment type="caution">
    <text evidence="2">The sequence shown here is derived from an EMBL/GenBank/DDBJ whole genome shotgun (WGS) entry which is preliminary data.</text>
</comment>
<sequence>MKALQKNSTWEMVELPLNKKIVGCKWVFTVKYKSNGTIDRYKAGLVSKGYTQTYEIDYQETFAPMAKMNDVRVILSLTVNLDWPLQQFDVKNVFLHGDLIKEVYMDPPSGFTPKEAKVCKLKKALYGLKQSLRTWFDRLSYSMKEYGFKQALTDHTLFYKRDGDDITLLIVYVDEMIVTGINISEIEKLQCRLAKEFEMKDLGALKYFLGIEVSRSKQEIFLSQQKYILYLLAETGNLAYEPMDTLIEVN</sequence>
<evidence type="ECO:0000313" key="2">
    <source>
        <dbReference type="EMBL" id="KAI9178342.1"/>
    </source>
</evidence>
<dbReference type="SUPFAM" id="SSF56672">
    <property type="entry name" value="DNA/RNA polymerases"/>
    <property type="match status" value="1"/>
</dbReference>
<keyword evidence="3" id="KW-1185">Reference proteome</keyword>
<organism evidence="2 3">
    <name type="scientific">Acer negundo</name>
    <name type="common">Box elder</name>
    <dbReference type="NCBI Taxonomy" id="4023"/>
    <lineage>
        <taxon>Eukaryota</taxon>
        <taxon>Viridiplantae</taxon>
        <taxon>Streptophyta</taxon>
        <taxon>Embryophyta</taxon>
        <taxon>Tracheophyta</taxon>
        <taxon>Spermatophyta</taxon>
        <taxon>Magnoliopsida</taxon>
        <taxon>eudicotyledons</taxon>
        <taxon>Gunneridae</taxon>
        <taxon>Pentapetalae</taxon>
        <taxon>rosids</taxon>
        <taxon>malvids</taxon>
        <taxon>Sapindales</taxon>
        <taxon>Sapindaceae</taxon>
        <taxon>Hippocastanoideae</taxon>
        <taxon>Acereae</taxon>
        <taxon>Acer</taxon>
    </lineage>
</organism>
<proteinExistence type="predicted"/>
<accession>A0AAD5IWK1</accession>
<dbReference type="AlphaFoldDB" id="A0AAD5IWK1"/>
<gene>
    <name evidence="2" type="ORF">LWI28_025344</name>
</gene>
<reference evidence="2" key="1">
    <citation type="journal article" date="2022" name="Plant J.">
        <title>Strategies of tolerance reflected in two North American maple genomes.</title>
        <authorList>
            <person name="McEvoy S.L."/>
            <person name="Sezen U.U."/>
            <person name="Trouern-Trend A."/>
            <person name="McMahon S.M."/>
            <person name="Schaberg P.G."/>
            <person name="Yang J."/>
            <person name="Wegrzyn J.L."/>
            <person name="Swenson N.G."/>
        </authorList>
    </citation>
    <scope>NUCLEOTIDE SEQUENCE</scope>
    <source>
        <strain evidence="2">91603</strain>
    </source>
</reference>
<feature type="domain" description="Reverse transcriptase Ty1/copia-type" evidence="1">
    <location>
        <begin position="7"/>
        <end position="234"/>
    </location>
</feature>
<name>A0AAD5IWK1_ACENE</name>
<dbReference type="PANTHER" id="PTHR43383">
    <property type="entry name" value="NODULIN 6"/>
    <property type="match status" value="1"/>
</dbReference>
<dbReference type="InterPro" id="IPR043502">
    <property type="entry name" value="DNA/RNA_pol_sf"/>
</dbReference>
<dbReference type="Proteomes" id="UP001064489">
    <property type="component" value="Chromosome 5"/>
</dbReference>
<dbReference type="InterPro" id="IPR013103">
    <property type="entry name" value="RVT_2"/>
</dbReference>
<evidence type="ECO:0000313" key="3">
    <source>
        <dbReference type="Proteomes" id="UP001064489"/>
    </source>
</evidence>
<reference evidence="2" key="2">
    <citation type="submission" date="2023-02" db="EMBL/GenBank/DDBJ databases">
        <authorList>
            <person name="Swenson N.G."/>
            <person name="Wegrzyn J.L."/>
            <person name="Mcevoy S.L."/>
        </authorList>
    </citation>
    <scope>NUCLEOTIDE SEQUENCE</scope>
    <source>
        <strain evidence="2">91603</strain>
        <tissue evidence="2">Leaf</tissue>
    </source>
</reference>
<protein>
    <recommendedName>
        <fullName evidence="1">Reverse transcriptase Ty1/copia-type domain-containing protein</fullName>
    </recommendedName>
</protein>
<dbReference type="EMBL" id="JAJSOW010000102">
    <property type="protein sequence ID" value="KAI9178342.1"/>
    <property type="molecule type" value="Genomic_DNA"/>
</dbReference>
<dbReference type="Pfam" id="PF07727">
    <property type="entry name" value="RVT_2"/>
    <property type="match status" value="1"/>
</dbReference>
<dbReference type="PANTHER" id="PTHR43383:SF2">
    <property type="entry name" value="AMIDOHYDROLASE 2 FAMILY PROTEIN"/>
    <property type="match status" value="1"/>
</dbReference>